<protein>
    <submittedName>
        <fullName evidence="3">GAF domain-containing protein</fullName>
    </submittedName>
</protein>
<keyword evidence="1" id="KW-0812">Transmembrane</keyword>
<accession>A0A4Q7MU51</accession>
<dbReference type="GO" id="GO:0016020">
    <property type="term" value="C:membrane"/>
    <property type="evidence" value="ECO:0007669"/>
    <property type="project" value="InterPro"/>
</dbReference>
<dbReference type="SUPFAM" id="SSF55874">
    <property type="entry name" value="ATPase domain of HSP90 chaperone/DNA topoisomerase II/histidine kinase"/>
    <property type="match status" value="1"/>
</dbReference>
<dbReference type="InterPro" id="IPR036890">
    <property type="entry name" value="HATPase_C_sf"/>
</dbReference>
<evidence type="ECO:0000256" key="1">
    <source>
        <dbReference type="SAM" id="Phobius"/>
    </source>
</evidence>
<keyword evidence="4" id="KW-1185">Reference proteome</keyword>
<sequence length="443" mass="50342">MIPLVNASVLILAFILLLVLLAVFILYREKNIRDKEAQKTALQQLRAANFQYQLEIEQIINYFATSMSGQTQVDAMLWDVCRNCIARLGFEDAVIYLIDHQTQILHQKAACGPKTTAFNVIVDPIEIPVGNGIVGSVALSGMAEIIPDTSLDARYIVDDAQRLSELAVPVISNRKVIGVIDSEHSEKNFYTAKHLQVLTTIASMLAHRIEKMHAEDMMREREIELIQLHADLATYQLTALRAQMNPHFIFNALNSIQQFILQGNADEANRYLARFSKLQRDILHHCDQHLITLEKEIEMLQLYLQLEQLRFQGDFEFSIEVDDEIDANEIRIPPMLLQPFVENAIWHGLMPRKENRQVQISFQPEGDHLLLCMVQDNGIGRVAAAQNRKECSHESKGLLLVNERLRILQQQYQQPFEASITDRLHPDGTAAGTTVTLRVFIGG</sequence>
<organism evidence="3 4">
    <name type="scientific">Pseudobacter ginsenosidimutans</name>
    <dbReference type="NCBI Taxonomy" id="661488"/>
    <lineage>
        <taxon>Bacteria</taxon>
        <taxon>Pseudomonadati</taxon>
        <taxon>Bacteroidota</taxon>
        <taxon>Chitinophagia</taxon>
        <taxon>Chitinophagales</taxon>
        <taxon>Chitinophagaceae</taxon>
        <taxon>Pseudobacter</taxon>
    </lineage>
</organism>
<dbReference type="EMBL" id="SGXA01000002">
    <property type="protein sequence ID" value="RZS72088.1"/>
    <property type="molecule type" value="Genomic_DNA"/>
</dbReference>
<dbReference type="GO" id="GO:0000155">
    <property type="term" value="F:phosphorelay sensor kinase activity"/>
    <property type="evidence" value="ECO:0007669"/>
    <property type="project" value="InterPro"/>
</dbReference>
<dbReference type="InterPro" id="IPR029016">
    <property type="entry name" value="GAF-like_dom_sf"/>
</dbReference>
<keyword evidence="1" id="KW-0472">Membrane</keyword>
<dbReference type="SMART" id="SM00065">
    <property type="entry name" value="GAF"/>
    <property type="match status" value="1"/>
</dbReference>
<evidence type="ECO:0000313" key="4">
    <source>
        <dbReference type="Proteomes" id="UP000293874"/>
    </source>
</evidence>
<dbReference type="Pfam" id="PF06580">
    <property type="entry name" value="His_kinase"/>
    <property type="match status" value="1"/>
</dbReference>
<evidence type="ECO:0000259" key="2">
    <source>
        <dbReference type="SMART" id="SM00065"/>
    </source>
</evidence>
<reference evidence="3 4" key="1">
    <citation type="submission" date="2019-02" db="EMBL/GenBank/DDBJ databases">
        <title>Genomic Encyclopedia of Type Strains, Phase IV (KMG-IV): sequencing the most valuable type-strain genomes for metagenomic binning, comparative biology and taxonomic classification.</title>
        <authorList>
            <person name="Goeker M."/>
        </authorList>
    </citation>
    <scope>NUCLEOTIDE SEQUENCE [LARGE SCALE GENOMIC DNA]</scope>
    <source>
        <strain evidence="3 4">DSM 18116</strain>
    </source>
</reference>
<keyword evidence="1" id="KW-1133">Transmembrane helix</keyword>
<feature type="domain" description="GAF" evidence="2">
    <location>
        <begin position="72"/>
        <end position="219"/>
    </location>
</feature>
<dbReference type="AlphaFoldDB" id="A0A4Q7MU51"/>
<dbReference type="InterPro" id="IPR003018">
    <property type="entry name" value="GAF"/>
</dbReference>
<dbReference type="RefSeq" id="WP_130542539.1">
    <property type="nucleotide sequence ID" value="NZ_CP042431.1"/>
</dbReference>
<dbReference type="SUPFAM" id="SSF55781">
    <property type="entry name" value="GAF domain-like"/>
    <property type="match status" value="1"/>
</dbReference>
<comment type="caution">
    <text evidence="3">The sequence shown here is derived from an EMBL/GenBank/DDBJ whole genome shotgun (WGS) entry which is preliminary data.</text>
</comment>
<dbReference type="Gene3D" id="3.30.450.40">
    <property type="match status" value="1"/>
</dbReference>
<name>A0A4Q7MU51_9BACT</name>
<feature type="transmembrane region" description="Helical" evidence="1">
    <location>
        <begin position="6"/>
        <end position="27"/>
    </location>
</feature>
<gene>
    <name evidence="3" type="ORF">EV199_4003</name>
</gene>
<evidence type="ECO:0000313" key="3">
    <source>
        <dbReference type="EMBL" id="RZS72088.1"/>
    </source>
</evidence>
<dbReference type="Pfam" id="PF13185">
    <property type="entry name" value="GAF_2"/>
    <property type="match status" value="1"/>
</dbReference>
<dbReference type="Proteomes" id="UP000293874">
    <property type="component" value="Unassembled WGS sequence"/>
</dbReference>
<dbReference type="PANTHER" id="PTHR34220">
    <property type="entry name" value="SENSOR HISTIDINE KINASE YPDA"/>
    <property type="match status" value="1"/>
</dbReference>
<dbReference type="InterPro" id="IPR050640">
    <property type="entry name" value="Bact_2-comp_sensor_kinase"/>
</dbReference>
<dbReference type="InterPro" id="IPR010559">
    <property type="entry name" value="Sig_transdc_His_kin_internal"/>
</dbReference>
<proteinExistence type="predicted"/>
<dbReference type="Gene3D" id="3.30.565.10">
    <property type="entry name" value="Histidine kinase-like ATPase, C-terminal domain"/>
    <property type="match status" value="1"/>
</dbReference>
<dbReference type="OrthoDB" id="607947at2"/>
<dbReference type="PANTHER" id="PTHR34220:SF7">
    <property type="entry name" value="SENSOR HISTIDINE KINASE YPDA"/>
    <property type="match status" value="1"/>
</dbReference>